<keyword evidence="8" id="KW-1185">Reference proteome</keyword>
<dbReference type="AlphaFoldDB" id="A0A245ZTW4"/>
<dbReference type="EMBL" id="NBBI01000001">
    <property type="protein sequence ID" value="OWK33183.1"/>
    <property type="molecule type" value="Genomic_DNA"/>
</dbReference>
<evidence type="ECO:0000256" key="5">
    <source>
        <dbReference type="SAM" id="SignalP"/>
    </source>
</evidence>
<evidence type="ECO:0000256" key="4">
    <source>
        <dbReference type="SAM" id="MobiDB-lite"/>
    </source>
</evidence>
<dbReference type="InterPro" id="IPR045155">
    <property type="entry name" value="Beta-lactam_cat"/>
</dbReference>
<comment type="caution">
    <text evidence="7">The sequence shown here is derived from an EMBL/GenBank/DDBJ whole genome shotgun (WGS) entry which is preliminary data.</text>
</comment>
<accession>A0A245ZTW4</accession>
<dbReference type="PANTHER" id="PTHR35333:SF3">
    <property type="entry name" value="BETA-LACTAMASE-TYPE TRANSPEPTIDASE FOLD CONTAINING PROTEIN"/>
    <property type="match status" value="1"/>
</dbReference>
<reference evidence="7 8" key="1">
    <citation type="submission" date="2017-03" db="EMBL/GenBank/DDBJ databases">
        <title>Genome sequence of Sphingomonas dokdonensis DSM 21029.</title>
        <authorList>
            <person name="Poehlein A."/>
            <person name="Wuebbeler J.H."/>
            <person name="Steinbuechel A."/>
            <person name="Daniel R."/>
        </authorList>
    </citation>
    <scope>NUCLEOTIDE SEQUENCE [LARGE SCALE GENOMIC DNA]</scope>
    <source>
        <strain evidence="7 8">DSM 21029</strain>
    </source>
</reference>
<evidence type="ECO:0000256" key="2">
    <source>
        <dbReference type="ARBA" id="ARBA00009009"/>
    </source>
</evidence>
<dbReference type="RefSeq" id="WP_088365488.1">
    <property type="nucleotide sequence ID" value="NZ_NBBI01000001.1"/>
</dbReference>
<proteinExistence type="inferred from homology"/>
<evidence type="ECO:0000313" key="7">
    <source>
        <dbReference type="EMBL" id="OWK33183.1"/>
    </source>
</evidence>
<dbReference type="InterPro" id="IPR012338">
    <property type="entry name" value="Beta-lactam/transpept-like"/>
</dbReference>
<comment type="similarity">
    <text evidence="2">Belongs to the class-A beta-lactamase family.</text>
</comment>
<feature type="region of interest" description="Disordered" evidence="4">
    <location>
        <begin position="29"/>
        <end position="54"/>
    </location>
</feature>
<dbReference type="OrthoDB" id="9784149at2"/>
<protein>
    <recommendedName>
        <fullName evidence="3">beta-lactamase</fullName>
        <ecNumber evidence="3">3.5.2.6</ecNumber>
    </recommendedName>
</protein>
<evidence type="ECO:0000313" key="8">
    <source>
        <dbReference type="Proteomes" id="UP000197290"/>
    </source>
</evidence>
<dbReference type="SUPFAM" id="SSF56601">
    <property type="entry name" value="beta-lactamase/transpeptidase-like"/>
    <property type="match status" value="1"/>
</dbReference>
<dbReference type="PROSITE" id="PS51257">
    <property type="entry name" value="PROKAR_LIPOPROTEIN"/>
    <property type="match status" value="1"/>
</dbReference>
<dbReference type="GO" id="GO:0046677">
    <property type="term" value="P:response to antibiotic"/>
    <property type="evidence" value="ECO:0007669"/>
    <property type="project" value="InterPro"/>
</dbReference>
<dbReference type="GO" id="GO:0008800">
    <property type="term" value="F:beta-lactamase activity"/>
    <property type="evidence" value="ECO:0007669"/>
    <property type="project" value="UniProtKB-EC"/>
</dbReference>
<evidence type="ECO:0000256" key="3">
    <source>
        <dbReference type="ARBA" id="ARBA00012865"/>
    </source>
</evidence>
<name>A0A245ZTW4_9SPHN</name>
<dbReference type="Pfam" id="PF13354">
    <property type="entry name" value="Beta-lactamase2"/>
    <property type="match status" value="1"/>
</dbReference>
<feature type="signal peptide" evidence="5">
    <location>
        <begin position="1"/>
        <end position="19"/>
    </location>
</feature>
<dbReference type="GO" id="GO:0030655">
    <property type="term" value="P:beta-lactam antibiotic catabolic process"/>
    <property type="evidence" value="ECO:0007669"/>
    <property type="project" value="InterPro"/>
</dbReference>
<keyword evidence="5" id="KW-0732">Signal</keyword>
<feature type="domain" description="Beta-lactamase class A catalytic" evidence="6">
    <location>
        <begin position="76"/>
        <end position="334"/>
    </location>
</feature>
<evidence type="ECO:0000259" key="6">
    <source>
        <dbReference type="Pfam" id="PF13354"/>
    </source>
</evidence>
<dbReference type="PANTHER" id="PTHR35333">
    <property type="entry name" value="BETA-LACTAMASE"/>
    <property type="match status" value="1"/>
</dbReference>
<gene>
    <name evidence="7" type="primary">per1_1</name>
    <name evidence="7" type="ORF">SPDO_00570</name>
</gene>
<organism evidence="7 8">
    <name type="scientific">Sphingomonas dokdonensis</name>
    <dbReference type="NCBI Taxonomy" id="344880"/>
    <lineage>
        <taxon>Bacteria</taxon>
        <taxon>Pseudomonadati</taxon>
        <taxon>Pseudomonadota</taxon>
        <taxon>Alphaproteobacteria</taxon>
        <taxon>Sphingomonadales</taxon>
        <taxon>Sphingomonadaceae</taxon>
        <taxon>Sphingomonas</taxon>
    </lineage>
</organism>
<comment type="catalytic activity">
    <reaction evidence="1">
        <text>a beta-lactam + H2O = a substituted beta-amino acid</text>
        <dbReference type="Rhea" id="RHEA:20401"/>
        <dbReference type="ChEBI" id="CHEBI:15377"/>
        <dbReference type="ChEBI" id="CHEBI:35627"/>
        <dbReference type="ChEBI" id="CHEBI:140347"/>
        <dbReference type="EC" id="3.5.2.6"/>
    </reaction>
</comment>
<keyword evidence="7" id="KW-0378">Hydrolase</keyword>
<dbReference type="EC" id="3.5.2.6" evidence="3"/>
<evidence type="ECO:0000256" key="1">
    <source>
        <dbReference type="ARBA" id="ARBA00001526"/>
    </source>
</evidence>
<feature type="chain" id="PRO_5012490081" description="beta-lactamase" evidence="5">
    <location>
        <begin position="20"/>
        <end position="363"/>
    </location>
</feature>
<sequence length="363" mass="38394">MSVKFLNALGAVIATSILAACVPAAPPVAAPAPPPVVRRPPPPRPAPRPAPERPQAPAALLNAVQALGQSFDGDVGISVRDVDDGWVVAWAGDKPRPQQSVSKLWVGITVMDAVEKGRLTLDDPVTVRRSDLTVFHQPIRPLVKGDGYRTTVGALLSGAMTRSDNTANDVLLWRVGGPEAVRRMLADKGVRGVTFGPGERLLQARTAGLTWRPEWAGGWGFLQARAAMSYAARKKALDRYLADPIDGASANGVTLGIALLAQGKLLKPASTDKLLSLMRASKTGPLRLKSGLRPGWSLAHKTGTGQDLNSLSTGYNDVGLLVAPDGHRYAVAVMIASTRQPIPARMRLMGNVSRAIVAAHNDD</sequence>
<dbReference type="Proteomes" id="UP000197290">
    <property type="component" value="Unassembled WGS sequence"/>
</dbReference>
<dbReference type="Gene3D" id="3.40.710.10">
    <property type="entry name" value="DD-peptidase/beta-lactamase superfamily"/>
    <property type="match status" value="1"/>
</dbReference>
<dbReference type="InterPro" id="IPR000871">
    <property type="entry name" value="Beta-lactam_class-A"/>
</dbReference>